<dbReference type="STRING" id="131310.A0A0N4ZA89"/>
<dbReference type="InterPro" id="IPR036691">
    <property type="entry name" value="Endo/exonu/phosph_ase_sf"/>
</dbReference>
<dbReference type="Gene3D" id="3.60.10.10">
    <property type="entry name" value="Endonuclease/exonuclease/phosphatase"/>
    <property type="match status" value="1"/>
</dbReference>
<organism evidence="1 2">
    <name type="scientific">Parastrongyloides trichosuri</name>
    <name type="common">Possum-specific nematode worm</name>
    <dbReference type="NCBI Taxonomy" id="131310"/>
    <lineage>
        <taxon>Eukaryota</taxon>
        <taxon>Metazoa</taxon>
        <taxon>Ecdysozoa</taxon>
        <taxon>Nematoda</taxon>
        <taxon>Chromadorea</taxon>
        <taxon>Rhabditida</taxon>
        <taxon>Tylenchina</taxon>
        <taxon>Panagrolaimomorpha</taxon>
        <taxon>Strongyloidoidea</taxon>
        <taxon>Strongyloididae</taxon>
        <taxon>Parastrongyloides</taxon>
    </lineage>
</organism>
<keyword evidence="1" id="KW-1185">Reference proteome</keyword>
<reference evidence="2" key="1">
    <citation type="submission" date="2017-02" db="UniProtKB">
        <authorList>
            <consortium name="WormBaseParasite"/>
        </authorList>
    </citation>
    <scope>IDENTIFICATION</scope>
</reference>
<dbReference type="WBParaSite" id="PTRK_0000429600.1">
    <property type="protein sequence ID" value="PTRK_0000429600.1"/>
    <property type="gene ID" value="PTRK_0000429600"/>
</dbReference>
<dbReference type="AlphaFoldDB" id="A0A0N4ZA89"/>
<protein>
    <submittedName>
        <fullName evidence="2">Endo/exonuclease/phosphatase domain-containing protein</fullName>
    </submittedName>
</protein>
<sequence length="170" mass="18811">MTATVMAPGVGVDAKNLKKGQKVKSLTFGTYNCRSLPLEGYDKIFDDMVSNDISLLALQEIRKKEGRTYSGTCSLLMYGPAEDRKGGVGFAAVGELAKKEMKFEIISSRIARLSFGENESNITIWTVYAPTENYEIDIKEGFYKDLYEDYVSVDSPIKVIMGDFNASIGN</sequence>
<dbReference type="Proteomes" id="UP000038045">
    <property type="component" value="Unplaced"/>
</dbReference>
<name>A0A0N4ZA89_PARTI</name>
<dbReference type="SUPFAM" id="SSF56219">
    <property type="entry name" value="DNase I-like"/>
    <property type="match status" value="1"/>
</dbReference>
<accession>A0A0N4ZA89</accession>
<proteinExistence type="predicted"/>
<evidence type="ECO:0000313" key="1">
    <source>
        <dbReference type="Proteomes" id="UP000038045"/>
    </source>
</evidence>
<evidence type="ECO:0000313" key="2">
    <source>
        <dbReference type="WBParaSite" id="PTRK_0000429600.1"/>
    </source>
</evidence>